<reference evidence="2" key="1">
    <citation type="submission" date="2020-07" db="EMBL/GenBank/DDBJ databases">
        <title>The High-quality genome of the commercially important snow crab, Chionoecetes opilio.</title>
        <authorList>
            <person name="Jeong J.-H."/>
            <person name="Ryu S."/>
        </authorList>
    </citation>
    <scope>NUCLEOTIDE SEQUENCE</scope>
    <source>
        <strain evidence="2">MADBK_172401_WGS</strain>
        <tissue evidence="2">Digestive gland</tissue>
    </source>
</reference>
<comment type="caution">
    <text evidence="2">The sequence shown here is derived from an EMBL/GenBank/DDBJ whole genome shotgun (WGS) entry which is preliminary data.</text>
</comment>
<dbReference type="AlphaFoldDB" id="A0A8J4YG39"/>
<feature type="region of interest" description="Disordered" evidence="1">
    <location>
        <begin position="59"/>
        <end position="96"/>
    </location>
</feature>
<dbReference type="EMBL" id="JACEEZ010009337">
    <property type="protein sequence ID" value="KAG0722576.1"/>
    <property type="molecule type" value="Genomic_DNA"/>
</dbReference>
<feature type="compositionally biased region" description="Basic and acidic residues" evidence="1">
    <location>
        <begin position="66"/>
        <end position="86"/>
    </location>
</feature>
<evidence type="ECO:0000256" key="1">
    <source>
        <dbReference type="SAM" id="MobiDB-lite"/>
    </source>
</evidence>
<dbReference type="Proteomes" id="UP000770661">
    <property type="component" value="Unassembled WGS sequence"/>
</dbReference>
<accession>A0A8J4YG39</accession>
<proteinExistence type="predicted"/>
<sequence length="249" mass="27824">MGHGRWVNRGEMMTPRCSISNRMARWGPPLASFVAQTPICRARDFLFFASYSFEHEGGRPEGGCVQEHEGTRGLEGRKGTHKEGIKEGQPISRPTSPLLSRYNTMIILAGLHIHQLYSAPALRFKCGKWRSFKTDPKKTLAQGKLCHGRVWHRELQAVRAGRGRGRGTGEETCTPGPSWTFQDNVPPSPDMFHGAQADLVDLFIRYKNSSALLSGGRAAVQHGLRRHEAEGIESKRARTSRSWCSSRET</sequence>
<keyword evidence="3" id="KW-1185">Reference proteome</keyword>
<name>A0A8J4YG39_CHIOP</name>
<gene>
    <name evidence="2" type="ORF">GWK47_005938</name>
</gene>
<evidence type="ECO:0000313" key="2">
    <source>
        <dbReference type="EMBL" id="KAG0722576.1"/>
    </source>
</evidence>
<organism evidence="2 3">
    <name type="scientific">Chionoecetes opilio</name>
    <name type="common">Atlantic snow crab</name>
    <name type="synonym">Cancer opilio</name>
    <dbReference type="NCBI Taxonomy" id="41210"/>
    <lineage>
        <taxon>Eukaryota</taxon>
        <taxon>Metazoa</taxon>
        <taxon>Ecdysozoa</taxon>
        <taxon>Arthropoda</taxon>
        <taxon>Crustacea</taxon>
        <taxon>Multicrustacea</taxon>
        <taxon>Malacostraca</taxon>
        <taxon>Eumalacostraca</taxon>
        <taxon>Eucarida</taxon>
        <taxon>Decapoda</taxon>
        <taxon>Pleocyemata</taxon>
        <taxon>Brachyura</taxon>
        <taxon>Eubrachyura</taxon>
        <taxon>Majoidea</taxon>
        <taxon>Majidae</taxon>
        <taxon>Chionoecetes</taxon>
    </lineage>
</organism>
<protein>
    <submittedName>
        <fullName evidence="2">Uncharacterized protein</fullName>
    </submittedName>
</protein>
<evidence type="ECO:0000313" key="3">
    <source>
        <dbReference type="Proteomes" id="UP000770661"/>
    </source>
</evidence>